<gene>
    <name evidence="1" type="ORF">FBU59_001102</name>
</gene>
<proteinExistence type="predicted"/>
<comment type="caution">
    <text evidence="1">The sequence shown here is derived from an EMBL/GenBank/DDBJ whole genome shotgun (WGS) entry which is preliminary data.</text>
</comment>
<organism evidence="1 2">
    <name type="scientific">Linderina macrospora</name>
    <dbReference type="NCBI Taxonomy" id="4868"/>
    <lineage>
        <taxon>Eukaryota</taxon>
        <taxon>Fungi</taxon>
        <taxon>Fungi incertae sedis</taxon>
        <taxon>Zoopagomycota</taxon>
        <taxon>Kickxellomycotina</taxon>
        <taxon>Kickxellomycetes</taxon>
        <taxon>Kickxellales</taxon>
        <taxon>Kickxellaceae</taxon>
        <taxon>Linderina</taxon>
    </lineage>
</organism>
<dbReference type="EMBL" id="JANBPW010000433">
    <property type="protein sequence ID" value="KAJ1949532.1"/>
    <property type="molecule type" value="Genomic_DNA"/>
</dbReference>
<keyword evidence="2" id="KW-1185">Reference proteome</keyword>
<reference evidence="1" key="1">
    <citation type="submission" date="2022-07" db="EMBL/GenBank/DDBJ databases">
        <title>Phylogenomic reconstructions and comparative analyses of Kickxellomycotina fungi.</title>
        <authorList>
            <person name="Reynolds N.K."/>
            <person name="Stajich J.E."/>
            <person name="Barry K."/>
            <person name="Grigoriev I.V."/>
            <person name="Crous P."/>
            <person name="Smith M.E."/>
        </authorList>
    </citation>
    <scope>NUCLEOTIDE SEQUENCE</scope>
    <source>
        <strain evidence="1">NRRL 5244</strain>
    </source>
</reference>
<accession>A0ACC1JET4</accession>
<protein>
    <submittedName>
        <fullName evidence="1">Uncharacterized protein</fullName>
    </submittedName>
</protein>
<dbReference type="Proteomes" id="UP001150603">
    <property type="component" value="Unassembled WGS sequence"/>
</dbReference>
<evidence type="ECO:0000313" key="2">
    <source>
        <dbReference type="Proteomes" id="UP001150603"/>
    </source>
</evidence>
<evidence type="ECO:0000313" key="1">
    <source>
        <dbReference type="EMBL" id="KAJ1949532.1"/>
    </source>
</evidence>
<sequence length="156" mass="17448">MNTYTPPLYLAPRKSVRTPIRSRLPSISSQTYIPSLTLPSPPPSPANEPLMQQSVLSATFTFPSFSAVKLIDSHQSRLSLASDSESEADDETLDRDWEVDMPEFDGVFEMELGNDRSQQPAPAGPRPWRVHPERVYSSLRAQIQAIDADDNEFCVI</sequence>
<name>A0ACC1JET4_9FUNG</name>